<evidence type="ECO:0000313" key="2">
    <source>
        <dbReference type="Proteomes" id="UP000698335"/>
    </source>
</evidence>
<dbReference type="EMBL" id="JABZGW010000048">
    <property type="protein sequence ID" value="MBF4807440.1"/>
    <property type="molecule type" value="Genomic_DNA"/>
</dbReference>
<dbReference type="AlphaFoldDB" id="A0A930YPF2"/>
<organism evidence="1 2">
    <name type="scientific">Lancefieldella rimae</name>
    <dbReference type="NCBI Taxonomy" id="1383"/>
    <lineage>
        <taxon>Bacteria</taxon>
        <taxon>Bacillati</taxon>
        <taxon>Actinomycetota</taxon>
        <taxon>Coriobacteriia</taxon>
        <taxon>Coriobacteriales</taxon>
        <taxon>Atopobiaceae</taxon>
        <taxon>Lancefieldella</taxon>
    </lineage>
</organism>
<sequence>LMSLQSKDSQYAPLDYAFSQKVLPQITGPTEMVGELIEDLSDKCSQLKTTKKQLDRMKEFGKDSGFYQYFI</sequence>
<comment type="caution">
    <text evidence="1">The sequence shown here is derived from an EMBL/GenBank/DDBJ whole genome shotgun (WGS) entry which is preliminary data.</text>
</comment>
<reference evidence="1" key="1">
    <citation type="submission" date="2020-04" db="EMBL/GenBank/DDBJ databases">
        <title>Deep metagenomics examines the oral microbiome during advanced dental caries in children, revealing novel taxa and co-occurrences with host molecules.</title>
        <authorList>
            <person name="Baker J.L."/>
            <person name="Morton J.T."/>
            <person name="Dinis M."/>
            <person name="Alvarez R."/>
            <person name="Tran N.C."/>
            <person name="Knight R."/>
            <person name="Edlund A."/>
        </authorList>
    </citation>
    <scope>NUCLEOTIDE SEQUENCE</scope>
    <source>
        <strain evidence="1">JCVI_38_bin.5</strain>
    </source>
</reference>
<protein>
    <submittedName>
        <fullName evidence="1">Uncharacterized protein</fullName>
    </submittedName>
</protein>
<gene>
    <name evidence="1" type="ORF">HXK26_01910</name>
</gene>
<accession>A0A930YPF2</accession>
<dbReference type="Proteomes" id="UP000698335">
    <property type="component" value="Unassembled WGS sequence"/>
</dbReference>
<name>A0A930YPF2_9ACTN</name>
<evidence type="ECO:0000313" key="1">
    <source>
        <dbReference type="EMBL" id="MBF4807440.1"/>
    </source>
</evidence>
<proteinExistence type="predicted"/>
<feature type="non-terminal residue" evidence="1">
    <location>
        <position position="1"/>
    </location>
</feature>